<dbReference type="RefSeq" id="XP_009227538.1">
    <property type="nucleotide sequence ID" value="XM_009229274.1"/>
</dbReference>
<comment type="domain">
    <text evidence="11">The VLRF1 domain mediates binding to the 60S ribosomal subunit.</text>
</comment>
<evidence type="ECO:0000256" key="10">
    <source>
        <dbReference type="PROSITE-ProRule" id="PRU00023"/>
    </source>
</evidence>
<dbReference type="OrthoDB" id="429841at2759"/>
<evidence type="ECO:0000313" key="16">
    <source>
        <dbReference type="Proteomes" id="UP000006039"/>
    </source>
</evidence>
<reference evidence="15" key="4">
    <citation type="journal article" date="2015" name="G3 (Bethesda)">
        <title>Genome sequences of three phytopathogenic species of the Magnaporthaceae family of fungi.</title>
        <authorList>
            <person name="Okagaki L.H."/>
            <person name="Nunes C.C."/>
            <person name="Sailsbery J."/>
            <person name="Clay B."/>
            <person name="Brown D."/>
            <person name="John T."/>
            <person name="Oh Y."/>
            <person name="Young N."/>
            <person name="Fitzgerald M."/>
            <person name="Haas B.J."/>
            <person name="Zeng Q."/>
            <person name="Young S."/>
            <person name="Adiconis X."/>
            <person name="Fan L."/>
            <person name="Levin J.Z."/>
            <person name="Mitchell T.K."/>
            <person name="Okubara P.A."/>
            <person name="Farman M.L."/>
            <person name="Kohn L.M."/>
            <person name="Birren B."/>
            <person name="Ma L.-J."/>
            <person name="Dean R.A."/>
        </authorList>
    </citation>
    <scope>NUCLEOTIDE SEQUENCE</scope>
    <source>
        <strain evidence="15">R3-111a-1</strain>
    </source>
</reference>
<dbReference type="GO" id="GO:0016787">
    <property type="term" value="F:hydrolase activity"/>
    <property type="evidence" value="ECO:0007669"/>
    <property type="project" value="UniProtKB-KW"/>
</dbReference>
<feature type="region of interest" description="Disordered" evidence="12">
    <location>
        <begin position="122"/>
        <end position="145"/>
    </location>
</feature>
<dbReference type="PANTHER" id="PTHR16036">
    <property type="entry name" value="ANKYRIN REPEAT AND ZINC FINGER DOMAIN-CONTAINING PROTEIN 1"/>
    <property type="match status" value="1"/>
</dbReference>
<dbReference type="EnsemblFungi" id="EJT70360">
    <property type="protein sequence ID" value="EJT70360"/>
    <property type="gene ID" value="GGTG_11388"/>
</dbReference>
<feature type="region of interest" description="Disordered" evidence="12">
    <location>
        <begin position="411"/>
        <end position="436"/>
    </location>
</feature>
<accession>J3PD15</accession>
<reference evidence="14" key="3">
    <citation type="submission" date="2010-09" db="EMBL/GenBank/DDBJ databases">
        <title>Annotation of Gaeumannomyces graminis var. tritici R3-111a-1.</title>
        <authorList>
            <consortium name="The Broad Institute Genome Sequencing Platform"/>
            <person name="Ma L.-J."/>
            <person name="Dead R."/>
            <person name="Young S.K."/>
            <person name="Zeng Q."/>
            <person name="Gargeya S."/>
            <person name="Fitzgerald M."/>
            <person name="Haas B."/>
            <person name="Abouelleil A."/>
            <person name="Alvarado L."/>
            <person name="Arachchi H.M."/>
            <person name="Berlin A."/>
            <person name="Brown A."/>
            <person name="Chapman S.B."/>
            <person name="Chen Z."/>
            <person name="Dunbar C."/>
            <person name="Freedman E."/>
            <person name="Gearin G."/>
            <person name="Gellesch M."/>
            <person name="Goldberg J."/>
            <person name="Griggs A."/>
            <person name="Gujja S."/>
            <person name="Heiman D."/>
            <person name="Howarth C."/>
            <person name="Larson L."/>
            <person name="Lui A."/>
            <person name="MacDonald P.J.P."/>
            <person name="Mehta T."/>
            <person name="Montmayeur A."/>
            <person name="Murphy C."/>
            <person name="Neiman D."/>
            <person name="Pearson M."/>
            <person name="Priest M."/>
            <person name="Roberts A."/>
            <person name="Saif S."/>
            <person name="Shea T."/>
            <person name="Shenoy N."/>
            <person name="Sisk P."/>
            <person name="Stolte C."/>
            <person name="Sykes S."/>
            <person name="Yandava C."/>
            <person name="Wortman J."/>
            <person name="Nusbaum C."/>
            <person name="Birren B."/>
        </authorList>
    </citation>
    <scope>NUCLEOTIDE SEQUENCE</scope>
    <source>
        <strain evidence="14">R3-111a-1</strain>
    </source>
</reference>
<organism evidence="14">
    <name type="scientific">Gaeumannomyces tritici (strain R3-111a-1)</name>
    <name type="common">Wheat and barley take-all root rot fungus</name>
    <name type="synonym">Gaeumannomyces graminis var. tritici</name>
    <dbReference type="NCBI Taxonomy" id="644352"/>
    <lineage>
        <taxon>Eukaryota</taxon>
        <taxon>Fungi</taxon>
        <taxon>Dikarya</taxon>
        <taxon>Ascomycota</taxon>
        <taxon>Pezizomycotina</taxon>
        <taxon>Sordariomycetes</taxon>
        <taxon>Sordariomycetidae</taxon>
        <taxon>Magnaporthales</taxon>
        <taxon>Magnaporthaceae</taxon>
        <taxon>Gaeumannomyces</taxon>
    </lineage>
</organism>
<dbReference type="GO" id="GO:0005737">
    <property type="term" value="C:cytoplasm"/>
    <property type="evidence" value="ECO:0007669"/>
    <property type="project" value="UniProtKB-SubCell"/>
</dbReference>
<feature type="compositionally biased region" description="Acidic residues" evidence="12">
    <location>
        <begin position="127"/>
        <end position="136"/>
    </location>
</feature>
<gene>
    <name evidence="15" type="primary">20351846</name>
    <name evidence="14" type="ORF">GGTG_11388</name>
</gene>
<dbReference type="eggNOG" id="KOG2505">
    <property type="taxonomic scope" value="Eukaryota"/>
</dbReference>
<evidence type="ECO:0000256" key="9">
    <source>
        <dbReference type="ARBA" id="ARBA00023054"/>
    </source>
</evidence>
<dbReference type="PROSITE" id="PS00028">
    <property type="entry name" value="ZINC_FINGER_C2H2_1"/>
    <property type="match status" value="1"/>
</dbReference>
<keyword evidence="7 11" id="KW-0378">Hydrolase</keyword>
<dbReference type="InterPro" id="IPR036770">
    <property type="entry name" value="Ankyrin_rpt-contain_sf"/>
</dbReference>
<evidence type="ECO:0000256" key="1">
    <source>
        <dbReference type="ARBA" id="ARBA00004496"/>
    </source>
</evidence>
<keyword evidence="8 10" id="KW-0040">ANK repeat</keyword>
<reference evidence="16" key="1">
    <citation type="submission" date="2010-07" db="EMBL/GenBank/DDBJ databases">
        <title>The genome sequence of Gaeumannomyces graminis var. tritici strain R3-111a-1.</title>
        <authorList>
            <consortium name="The Broad Institute Genome Sequencing Platform"/>
            <person name="Ma L.-J."/>
            <person name="Dead R."/>
            <person name="Young S."/>
            <person name="Zeng Q."/>
            <person name="Koehrsen M."/>
            <person name="Alvarado L."/>
            <person name="Berlin A."/>
            <person name="Chapman S.B."/>
            <person name="Chen Z."/>
            <person name="Freedman E."/>
            <person name="Gellesch M."/>
            <person name="Goldberg J."/>
            <person name="Griggs A."/>
            <person name="Gujja S."/>
            <person name="Heilman E.R."/>
            <person name="Heiman D."/>
            <person name="Hepburn T."/>
            <person name="Howarth C."/>
            <person name="Jen D."/>
            <person name="Larson L."/>
            <person name="Mehta T."/>
            <person name="Neiman D."/>
            <person name="Pearson M."/>
            <person name="Roberts A."/>
            <person name="Saif S."/>
            <person name="Shea T."/>
            <person name="Shenoy N."/>
            <person name="Sisk P."/>
            <person name="Stolte C."/>
            <person name="Sykes S."/>
            <person name="Walk T."/>
            <person name="White J."/>
            <person name="Yandava C."/>
            <person name="Haas B."/>
            <person name="Nusbaum C."/>
            <person name="Birren B."/>
        </authorList>
    </citation>
    <scope>NUCLEOTIDE SEQUENCE [LARGE SCALE GENOMIC DNA]</scope>
    <source>
        <strain evidence="16">R3-111a-1</strain>
    </source>
</reference>
<keyword evidence="6 11" id="KW-0255">Endonuclease</keyword>
<dbReference type="VEuPathDB" id="FungiDB:GGTG_11388"/>
<name>J3PD15_GAET3</name>
<comment type="subcellular location">
    <subcellularLocation>
        <location evidence="1">Cytoplasm</location>
    </subcellularLocation>
</comment>
<keyword evidence="4 11" id="KW-0540">Nuclease</keyword>
<dbReference type="InterPro" id="IPR047139">
    <property type="entry name" value="ANKZ1/VMS1"/>
</dbReference>
<evidence type="ECO:0000256" key="8">
    <source>
        <dbReference type="ARBA" id="ARBA00023043"/>
    </source>
</evidence>
<evidence type="ECO:0000256" key="4">
    <source>
        <dbReference type="ARBA" id="ARBA00022722"/>
    </source>
</evidence>
<evidence type="ECO:0000259" key="13">
    <source>
        <dbReference type="PROSITE" id="PS52044"/>
    </source>
</evidence>
<keyword evidence="16" id="KW-1185">Reference proteome</keyword>
<dbReference type="InterPro" id="IPR013087">
    <property type="entry name" value="Znf_C2H2_type"/>
</dbReference>
<evidence type="ECO:0000256" key="11">
    <source>
        <dbReference type="PROSITE-ProRule" id="PRU01389"/>
    </source>
</evidence>
<comment type="similarity">
    <text evidence="2 11">Belongs to the ANKZF1/VMS1 family.</text>
</comment>
<evidence type="ECO:0000256" key="6">
    <source>
        <dbReference type="ARBA" id="ARBA00022759"/>
    </source>
</evidence>
<feature type="compositionally biased region" description="Basic and acidic residues" evidence="12">
    <location>
        <begin position="572"/>
        <end position="603"/>
    </location>
</feature>
<feature type="region of interest" description="Disordered" evidence="12">
    <location>
        <begin position="297"/>
        <end position="323"/>
    </location>
</feature>
<dbReference type="PROSITE" id="PS52044">
    <property type="entry name" value="VLRF1"/>
    <property type="match status" value="1"/>
</dbReference>
<feature type="region of interest" description="Disordered" evidence="12">
    <location>
        <begin position="158"/>
        <end position="188"/>
    </location>
</feature>
<dbReference type="STRING" id="644352.J3PD15"/>
<feature type="compositionally biased region" description="Polar residues" evidence="12">
    <location>
        <begin position="303"/>
        <end position="312"/>
    </location>
</feature>
<dbReference type="FunCoup" id="J3PD15">
    <property type="interactions" value="178"/>
</dbReference>
<reference evidence="15" key="5">
    <citation type="submission" date="2018-04" db="UniProtKB">
        <authorList>
            <consortium name="EnsemblFungi"/>
        </authorList>
    </citation>
    <scope>IDENTIFICATION</scope>
    <source>
        <strain evidence="15">R3-111a-1</strain>
    </source>
</reference>
<reference evidence="14" key="2">
    <citation type="submission" date="2010-07" db="EMBL/GenBank/DDBJ databases">
        <authorList>
            <consortium name="The Broad Institute Genome Sequencing Platform"/>
            <consortium name="Broad Institute Genome Sequencing Center for Infectious Disease"/>
            <person name="Ma L.-J."/>
            <person name="Dead R."/>
            <person name="Young S."/>
            <person name="Zeng Q."/>
            <person name="Koehrsen M."/>
            <person name="Alvarado L."/>
            <person name="Berlin A."/>
            <person name="Chapman S.B."/>
            <person name="Chen Z."/>
            <person name="Freedman E."/>
            <person name="Gellesch M."/>
            <person name="Goldberg J."/>
            <person name="Griggs A."/>
            <person name="Gujja S."/>
            <person name="Heilman E.R."/>
            <person name="Heiman D."/>
            <person name="Hepburn T."/>
            <person name="Howarth C."/>
            <person name="Jen D."/>
            <person name="Larson L."/>
            <person name="Mehta T."/>
            <person name="Neiman D."/>
            <person name="Pearson M."/>
            <person name="Roberts A."/>
            <person name="Saif S."/>
            <person name="Shea T."/>
            <person name="Shenoy N."/>
            <person name="Sisk P."/>
            <person name="Stolte C."/>
            <person name="Sykes S."/>
            <person name="Walk T."/>
            <person name="White J."/>
            <person name="Yandava C."/>
            <person name="Haas B."/>
            <person name="Nusbaum C."/>
            <person name="Birren B."/>
        </authorList>
    </citation>
    <scope>NUCLEOTIDE SEQUENCE</scope>
    <source>
        <strain evidence="14">R3-111a-1</strain>
    </source>
</reference>
<dbReference type="Gene3D" id="1.25.40.20">
    <property type="entry name" value="Ankyrin repeat-containing domain"/>
    <property type="match status" value="1"/>
</dbReference>
<protein>
    <submittedName>
        <fullName evidence="14">Ankyrin repeat-containing protein</fullName>
    </submittedName>
</protein>
<dbReference type="HOGENOM" id="CLU_014293_1_1_1"/>
<dbReference type="PANTHER" id="PTHR16036:SF2">
    <property type="entry name" value="TRNA ENDONUCLEASE ANKZF1"/>
    <property type="match status" value="1"/>
</dbReference>
<dbReference type="Proteomes" id="UP000006039">
    <property type="component" value="Unassembled WGS sequence"/>
</dbReference>
<evidence type="ECO:0000256" key="12">
    <source>
        <dbReference type="SAM" id="MobiDB-lite"/>
    </source>
</evidence>
<feature type="compositionally biased region" description="Polar residues" evidence="12">
    <location>
        <begin position="56"/>
        <end position="69"/>
    </location>
</feature>
<dbReference type="InterPro" id="IPR041175">
    <property type="entry name" value="VLRF1/Vms1"/>
</dbReference>
<evidence type="ECO:0000256" key="3">
    <source>
        <dbReference type="ARBA" id="ARBA00022490"/>
    </source>
</evidence>
<feature type="active site" evidence="11">
    <location>
        <position position="306"/>
    </location>
</feature>
<evidence type="ECO:0000313" key="14">
    <source>
        <dbReference type="EMBL" id="EJT70360.1"/>
    </source>
</evidence>
<evidence type="ECO:0000313" key="15">
    <source>
        <dbReference type="EnsemblFungi" id="EJT70360"/>
    </source>
</evidence>
<dbReference type="GO" id="GO:0004519">
    <property type="term" value="F:endonuclease activity"/>
    <property type="evidence" value="ECO:0007669"/>
    <property type="project" value="UniProtKB-KW"/>
</dbReference>
<dbReference type="GeneID" id="20351846"/>
<proteinExistence type="inferred from homology"/>
<feature type="compositionally biased region" description="Basic and acidic residues" evidence="12">
    <location>
        <begin position="615"/>
        <end position="660"/>
    </location>
</feature>
<evidence type="ECO:0000256" key="7">
    <source>
        <dbReference type="ARBA" id="ARBA00022801"/>
    </source>
</evidence>
<keyword evidence="3 11" id="KW-0963">Cytoplasm</keyword>
<keyword evidence="5" id="KW-0677">Repeat</keyword>
<feature type="region of interest" description="Disordered" evidence="12">
    <location>
        <begin position="50"/>
        <end position="69"/>
    </location>
</feature>
<dbReference type="Pfam" id="PF18826">
    <property type="entry name" value="bVLRF1"/>
    <property type="match status" value="1"/>
</dbReference>
<feature type="repeat" description="ANK" evidence="10">
    <location>
        <begin position="487"/>
        <end position="520"/>
    </location>
</feature>
<feature type="domain" description="VLRF1" evidence="13">
    <location>
        <begin position="249"/>
        <end position="406"/>
    </location>
</feature>
<keyword evidence="9" id="KW-0175">Coiled coil</keyword>
<evidence type="ECO:0000256" key="5">
    <source>
        <dbReference type="ARBA" id="ARBA00022737"/>
    </source>
</evidence>
<dbReference type="GO" id="GO:0036503">
    <property type="term" value="P:ERAD pathway"/>
    <property type="evidence" value="ECO:0007669"/>
    <property type="project" value="TreeGrafter"/>
</dbReference>
<feature type="compositionally biased region" description="Low complexity" evidence="12">
    <location>
        <begin position="417"/>
        <end position="434"/>
    </location>
</feature>
<dbReference type="InterPro" id="IPR002110">
    <property type="entry name" value="Ankyrin_rpt"/>
</dbReference>
<dbReference type="AlphaFoldDB" id="J3PD15"/>
<sequence length="660" mass="72835">MSTTTAPARKPNDPLHRPLYLYDLPGEVLESLTFKAATDHVAVPDTDVVTPELEPRSQSPSTSTGVGSQSCSLCTMSFATVGDQRSHLRSDWHHYNLKLKLRSQQAVSEPDFEKLVANLDESLSGSDDSESDDASGDDTPGSKDSTLVALLKKQATLADKMGSNKDAGDDEQDGSRRQQRGAGNPPLVWLGSPLLPENTFFGVYKALFTNEELAKEDGAFIENIRKRQLEPISMAKPPKDSEVMPVAHTGSHIFLCMIGGGHFAAMMVSLAPKKSKSSNPANREAVILAHKTFHRYTTRRKQGGSQSANDNAKGTAHSAGSSLRRYNEQALVEDVRSLLASWKGLLDTAELLFVRATGTTNRRTLFGPYDGQVLKSNDKRLRGFPFSTRRATRDELMRSFVELTRLKIREIKPEPAAPTEQTQPAAVAPQTARPKLSEEEETAQLHTTQIQALIRRSKLPALLAYLKTNSLSPDFLFQPNGTQQNRHAPTPLHLAAAQGAAVVVSGLLCSAGADPTVRSGADHARTPFELAADRPTRDAFRVARAELGEDRWDWGDGDKGARVPAPMTAAEAARRTEREKQEAEAKETERRRAEEERLRKEAPKVSVPLRGGKARVGEHKSAQEKRDEDMRGMKPEQRMRIERERRARAAEERLRRMQAP</sequence>
<feature type="region of interest" description="Disordered" evidence="12">
    <location>
        <begin position="553"/>
        <end position="660"/>
    </location>
</feature>
<dbReference type="PROSITE" id="PS50088">
    <property type="entry name" value="ANK_REPEAT"/>
    <property type="match status" value="1"/>
</dbReference>
<evidence type="ECO:0000256" key="2">
    <source>
        <dbReference type="ARBA" id="ARBA00009262"/>
    </source>
</evidence>
<dbReference type="EMBL" id="GL385401">
    <property type="protein sequence ID" value="EJT70360.1"/>
    <property type="molecule type" value="Genomic_DNA"/>
</dbReference>